<comment type="caution">
    <text evidence="1">The sequence shown here is derived from an EMBL/GenBank/DDBJ whole genome shotgun (WGS) entry which is preliminary data.</text>
</comment>
<dbReference type="OrthoDB" id="7107995at2"/>
<dbReference type="RefSeq" id="WP_064561921.1">
    <property type="nucleotide sequence ID" value="NZ_LXER01000040.1"/>
</dbReference>
<evidence type="ECO:0000313" key="1">
    <source>
        <dbReference type="EMBL" id="OAT27773.1"/>
    </source>
</evidence>
<name>A0A1B7IEQ7_9ENTR</name>
<reference evidence="1 2" key="1">
    <citation type="submission" date="2016-04" db="EMBL/GenBank/DDBJ databases">
        <title>ATOL: Assembling a taxonomically balanced genome-scale reconstruction of the evolutionary history of the Enterobacteriaceae.</title>
        <authorList>
            <person name="Plunkett G.III."/>
            <person name="Neeno-Eckwall E.C."/>
            <person name="Glasner J.D."/>
            <person name="Perna N.T."/>
        </authorList>
    </citation>
    <scope>NUCLEOTIDE SEQUENCE [LARGE SCALE GENOMIC DNA]</scope>
    <source>
        <strain evidence="1 2">ATCC 51605</strain>
    </source>
</reference>
<accession>A0A1B7IEQ7</accession>
<gene>
    <name evidence="1" type="ORF">M975_4328</name>
</gene>
<organism evidence="1 2">
    <name type="scientific">Buttiauxella brennerae ATCC 51605</name>
    <dbReference type="NCBI Taxonomy" id="1354251"/>
    <lineage>
        <taxon>Bacteria</taxon>
        <taxon>Pseudomonadati</taxon>
        <taxon>Pseudomonadota</taxon>
        <taxon>Gammaproteobacteria</taxon>
        <taxon>Enterobacterales</taxon>
        <taxon>Enterobacteriaceae</taxon>
        <taxon>Buttiauxella</taxon>
    </lineage>
</organism>
<dbReference type="AlphaFoldDB" id="A0A1B7IEQ7"/>
<dbReference type="PATRIC" id="fig|1354251.4.peg.4439"/>
<proteinExistence type="predicted"/>
<keyword evidence="2" id="KW-1185">Reference proteome</keyword>
<sequence length="59" mass="6351">MSKKSTAKRHDKKTVPAAVATTVVATSLETELSYDEMLTELEAIVSEAGVRLAEEEATL</sequence>
<dbReference type="Proteomes" id="UP000078410">
    <property type="component" value="Unassembled WGS sequence"/>
</dbReference>
<protein>
    <submittedName>
        <fullName evidence="1">Uncharacterized protein</fullName>
    </submittedName>
</protein>
<dbReference type="EMBL" id="LXER01000040">
    <property type="protein sequence ID" value="OAT27773.1"/>
    <property type="molecule type" value="Genomic_DNA"/>
</dbReference>
<evidence type="ECO:0000313" key="2">
    <source>
        <dbReference type="Proteomes" id="UP000078410"/>
    </source>
</evidence>